<evidence type="ECO:0000313" key="3">
    <source>
        <dbReference type="Proteomes" id="UP001379949"/>
    </source>
</evidence>
<gene>
    <name evidence="2" type="ORF">V6242_04505</name>
</gene>
<evidence type="ECO:0000259" key="1">
    <source>
        <dbReference type="PROSITE" id="PS50995"/>
    </source>
</evidence>
<dbReference type="Gene3D" id="1.10.10.10">
    <property type="entry name" value="Winged helix-like DNA-binding domain superfamily/Winged helix DNA-binding domain"/>
    <property type="match status" value="1"/>
</dbReference>
<reference evidence="2 3" key="1">
    <citation type="submission" date="2024-02" db="EMBL/GenBank/DDBJ databases">
        <title>Bacteria isolated from the canopy kelp, Nereocystis luetkeana.</title>
        <authorList>
            <person name="Pfister C.A."/>
            <person name="Younker I.T."/>
            <person name="Light S.H."/>
        </authorList>
    </citation>
    <scope>NUCLEOTIDE SEQUENCE [LARGE SCALE GENOMIC DNA]</scope>
    <source>
        <strain evidence="2 3">TI.4.07</strain>
    </source>
</reference>
<dbReference type="InterPro" id="IPR036388">
    <property type="entry name" value="WH-like_DNA-bd_sf"/>
</dbReference>
<evidence type="ECO:0000313" key="2">
    <source>
        <dbReference type="EMBL" id="MEL0612396.1"/>
    </source>
</evidence>
<dbReference type="SMART" id="SM00347">
    <property type="entry name" value="HTH_MARR"/>
    <property type="match status" value="1"/>
</dbReference>
<dbReference type="PANTHER" id="PTHR39515">
    <property type="entry name" value="CONSERVED PROTEIN"/>
    <property type="match status" value="1"/>
</dbReference>
<name>A0ABU9G1N6_9GAMM</name>
<dbReference type="InterPro" id="IPR052526">
    <property type="entry name" value="HTH-type_Bedaq_tolerance"/>
</dbReference>
<comment type="caution">
    <text evidence="2">The sequence shown here is derived from an EMBL/GenBank/DDBJ whole genome shotgun (WGS) entry which is preliminary data.</text>
</comment>
<dbReference type="InterPro" id="IPR036390">
    <property type="entry name" value="WH_DNA-bd_sf"/>
</dbReference>
<dbReference type="EMBL" id="JBAKAR010000002">
    <property type="protein sequence ID" value="MEL0612396.1"/>
    <property type="molecule type" value="Genomic_DNA"/>
</dbReference>
<sequence>MDLHQTLVLIHRKLKEKSQDTNLSWSQKHVLRYLYRHSVSTISELAALEGVRTQSMGATVQSLKDAGYVVGQPDPKDGRRTLLSLTDDFLKKVEATLLIKEEWLQERITERLTEEEIQALQQALPALNKLAADA</sequence>
<accession>A0ABU9G1N6</accession>
<dbReference type="RefSeq" id="WP_341566421.1">
    <property type="nucleotide sequence ID" value="NZ_JBAKAR010000002.1"/>
</dbReference>
<feature type="domain" description="HTH marR-type" evidence="1">
    <location>
        <begin position="1"/>
        <end position="129"/>
    </location>
</feature>
<dbReference type="SUPFAM" id="SSF46785">
    <property type="entry name" value="Winged helix' DNA-binding domain"/>
    <property type="match status" value="1"/>
</dbReference>
<dbReference type="Pfam" id="PF12802">
    <property type="entry name" value="MarR_2"/>
    <property type="match status" value="1"/>
</dbReference>
<dbReference type="PROSITE" id="PS50995">
    <property type="entry name" value="HTH_MARR_2"/>
    <property type="match status" value="1"/>
</dbReference>
<dbReference type="Proteomes" id="UP001379949">
    <property type="component" value="Unassembled WGS sequence"/>
</dbReference>
<protein>
    <submittedName>
        <fullName evidence="2">MarR family transcriptional regulator</fullName>
    </submittedName>
</protein>
<dbReference type="PANTHER" id="PTHR39515:SF2">
    <property type="entry name" value="HTH-TYPE TRANSCRIPTIONAL REGULATOR RV0880"/>
    <property type="match status" value="1"/>
</dbReference>
<proteinExistence type="predicted"/>
<keyword evidence="3" id="KW-1185">Reference proteome</keyword>
<organism evidence="2 3">
    <name type="scientific">Marinomonas arenicola</name>
    <dbReference type="NCBI Taxonomy" id="569601"/>
    <lineage>
        <taxon>Bacteria</taxon>
        <taxon>Pseudomonadati</taxon>
        <taxon>Pseudomonadota</taxon>
        <taxon>Gammaproteobacteria</taxon>
        <taxon>Oceanospirillales</taxon>
        <taxon>Oceanospirillaceae</taxon>
        <taxon>Marinomonas</taxon>
    </lineage>
</organism>
<dbReference type="InterPro" id="IPR000835">
    <property type="entry name" value="HTH_MarR-typ"/>
</dbReference>